<protein>
    <recommendedName>
        <fullName evidence="4">Ferric uptake regulation protein</fullName>
    </recommendedName>
</protein>
<keyword evidence="7" id="KW-0479">Metal-binding</keyword>
<evidence type="ECO:0000256" key="10">
    <source>
        <dbReference type="ARBA" id="ARBA00023125"/>
    </source>
</evidence>
<evidence type="ECO:0000256" key="4">
    <source>
        <dbReference type="ARBA" id="ARBA00020910"/>
    </source>
</evidence>
<keyword evidence="9" id="KW-0805">Transcription regulation</keyword>
<evidence type="ECO:0000256" key="5">
    <source>
        <dbReference type="ARBA" id="ARBA00022490"/>
    </source>
</evidence>
<dbReference type="InterPro" id="IPR043135">
    <property type="entry name" value="Fur_C"/>
</dbReference>
<keyword evidence="5" id="KW-0963">Cytoplasm</keyword>
<evidence type="ECO:0000256" key="3">
    <source>
        <dbReference type="ARBA" id="ARBA00011738"/>
    </source>
</evidence>
<proteinExistence type="inferred from homology"/>
<dbReference type="RefSeq" id="WP_211422539.1">
    <property type="nucleotide sequence ID" value="NZ_CP072642.1"/>
</dbReference>
<dbReference type="SUPFAM" id="SSF46785">
    <property type="entry name" value="Winged helix' DNA-binding domain"/>
    <property type="match status" value="1"/>
</dbReference>
<dbReference type="Gene3D" id="1.10.10.10">
    <property type="entry name" value="Winged helix-like DNA-binding domain superfamily/Winged helix DNA-binding domain"/>
    <property type="match status" value="1"/>
</dbReference>
<dbReference type="InterPro" id="IPR002481">
    <property type="entry name" value="FUR"/>
</dbReference>
<dbReference type="CDD" id="cd07153">
    <property type="entry name" value="Fur_like"/>
    <property type="match status" value="1"/>
</dbReference>
<evidence type="ECO:0000313" key="12">
    <source>
        <dbReference type="EMBL" id="QUV94234.1"/>
    </source>
</evidence>
<keyword evidence="6" id="KW-0678">Repressor</keyword>
<evidence type="ECO:0000256" key="11">
    <source>
        <dbReference type="ARBA" id="ARBA00023163"/>
    </source>
</evidence>
<comment type="similarity">
    <text evidence="2">Belongs to the Fur family.</text>
</comment>
<accession>A0ABX8AZV0</accession>
<dbReference type="PANTHER" id="PTHR33202:SF2">
    <property type="entry name" value="FERRIC UPTAKE REGULATION PROTEIN"/>
    <property type="match status" value="1"/>
</dbReference>
<name>A0ABX8AZV0_9BACT</name>
<keyword evidence="8" id="KW-0862">Zinc</keyword>
<dbReference type="Proteomes" id="UP000677668">
    <property type="component" value="Chromosome 1"/>
</dbReference>
<reference evidence="12 13" key="1">
    <citation type="submission" date="2021-03" db="EMBL/GenBank/DDBJ databases">
        <title>Genomic and phenotypic characterization of Chloracidobacterium isolates provides evidence for multiple species.</title>
        <authorList>
            <person name="Saini M.K."/>
            <person name="Costas A.M.G."/>
            <person name="Tank M."/>
            <person name="Bryant D.A."/>
        </authorList>
    </citation>
    <scope>NUCLEOTIDE SEQUENCE [LARGE SCALE GENOMIC DNA]</scope>
    <source>
        <strain evidence="12 13">N</strain>
    </source>
</reference>
<gene>
    <name evidence="12" type="ORF">J8C05_01920</name>
</gene>
<dbReference type="InterPro" id="IPR036388">
    <property type="entry name" value="WH-like_DNA-bd_sf"/>
</dbReference>
<dbReference type="Pfam" id="PF01475">
    <property type="entry name" value="FUR"/>
    <property type="match status" value="1"/>
</dbReference>
<dbReference type="EMBL" id="CP072642">
    <property type="protein sequence ID" value="QUV94234.1"/>
    <property type="molecule type" value="Genomic_DNA"/>
</dbReference>
<evidence type="ECO:0000256" key="6">
    <source>
        <dbReference type="ARBA" id="ARBA00022491"/>
    </source>
</evidence>
<dbReference type="PANTHER" id="PTHR33202">
    <property type="entry name" value="ZINC UPTAKE REGULATION PROTEIN"/>
    <property type="match status" value="1"/>
</dbReference>
<evidence type="ECO:0000256" key="8">
    <source>
        <dbReference type="ARBA" id="ARBA00022833"/>
    </source>
</evidence>
<comment type="subunit">
    <text evidence="3">Homodimer.</text>
</comment>
<dbReference type="Gene3D" id="3.30.1490.190">
    <property type="match status" value="1"/>
</dbReference>
<sequence>MPEHLEQQETTPLPQSQPATDAFHEEFELFHRHLVKHRLKRTAQRDLILRTFLETEAHLSVEELYDLVKQRDKTVGFTTVYRTLRLLVEAKLAREVNFNDGRARYEHEYKHDHHDHLICTECDALIEFFSPEIERLQEEIAKQYGFVIADHSHRVFGMCQAYYTNSDDYPPYCRKRPGAAQEGKMR</sequence>
<organism evidence="12 13">
    <name type="scientific">Chloracidobacterium sp. N</name>
    <dbReference type="NCBI Taxonomy" id="2821540"/>
    <lineage>
        <taxon>Bacteria</taxon>
        <taxon>Pseudomonadati</taxon>
        <taxon>Acidobacteriota</taxon>
        <taxon>Terriglobia</taxon>
        <taxon>Terriglobales</taxon>
        <taxon>Acidobacteriaceae</taxon>
        <taxon>Chloracidobacterium</taxon>
        <taxon>Chloracidobacterium aggregatum</taxon>
    </lineage>
</organism>
<keyword evidence="11" id="KW-0804">Transcription</keyword>
<keyword evidence="10" id="KW-0238">DNA-binding</keyword>
<evidence type="ECO:0000256" key="9">
    <source>
        <dbReference type="ARBA" id="ARBA00023015"/>
    </source>
</evidence>
<dbReference type="InterPro" id="IPR036390">
    <property type="entry name" value="WH_DNA-bd_sf"/>
</dbReference>
<comment type="subcellular location">
    <subcellularLocation>
        <location evidence="1">Cytoplasm</location>
    </subcellularLocation>
</comment>
<evidence type="ECO:0000256" key="7">
    <source>
        <dbReference type="ARBA" id="ARBA00022723"/>
    </source>
</evidence>
<evidence type="ECO:0000256" key="1">
    <source>
        <dbReference type="ARBA" id="ARBA00004496"/>
    </source>
</evidence>
<evidence type="ECO:0000256" key="2">
    <source>
        <dbReference type="ARBA" id="ARBA00007957"/>
    </source>
</evidence>
<evidence type="ECO:0000313" key="13">
    <source>
        <dbReference type="Proteomes" id="UP000677668"/>
    </source>
</evidence>
<keyword evidence="13" id="KW-1185">Reference proteome</keyword>